<comment type="caution">
    <text evidence="4">The sequence shown here is derived from an EMBL/GenBank/DDBJ whole genome shotgun (WGS) entry which is preliminary data.</text>
</comment>
<evidence type="ECO:0000256" key="1">
    <source>
        <dbReference type="ARBA" id="ARBA00004123"/>
    </source>
</evidence>
<protein>
    <recommendedName>
        <fullName evidence="3">Mediator complex subunit 15 KIX domain-containing protein</fullName>
    </recommendedName>
</protein>
<dbReference type="EMBL" id="CAMAPF010000300">
    <property type="protein sequence ID" value="CAH9116865.1"/>
    <property type="molecule type" value="Genomic_DNA"/>
</dbReference>
<dbReference type="GO" id="GO:0031490">
    <property type="term" value="F:chromatin DNA binding"/>
    <property type="evidence" value="ECO:0007669"/>
    <property type="project" value="InterPro"/>
</dbReference>
<dbReference type="EMBL" id="CAMAPF010001188">
    <property type="protein sequence ID" value="CAH9148564.1"/>
    <property type="molecule type" value="Genomic_DNA"/>
</dbReference>
<sequence length="135" mass="14588">MDANNWAAQPLAQAQGGDATIITAGAAAPAASGAMETGDWRARLPLEARLRIVNKITETLKQHLPLSGQEGLQELKKIAVRFEEKIYAVATDRADYLRKISLKMLAAMETNAANSSHSAQGTERTPYVNFAESAY</sequence>
<dbReference type="PANTHER" id="PTHR33137">
    <property type="entry name" value="MEDIATOR OF RNA POLYMERASE II TRANSCRIPTION SUBUNIT 15A-RELATED"/>
    <property type="match status" value="1"/>
</dbReference>
<evidence type="ECO:0000313" key="6">
    <source>
        <dbReference type="Proteomes" id="UP001152523"/>
    </source>
</evidence>
<reference evidence="4" key="1">
    <citation type="submission" date="2022-07" db="EMBL/GenBank/DDBJ databases">
        <authorList>
            <person name="Macas J."/>
            <person name="Novak P."/>
            <person name="Neumann P."/>
        </authorList>
    </citation>
    <scope>NUCLEOTIDE SEQUENCE</scope>
</reference>
<dbReference type="AlphaFoldDB" id="A0AAV0E4D0"/>
<accession>A0AAV0E4D0</accession>
<dbReference type="GO" id="GO:0003713">
    <property type="term" value="F:transcription coactivator activity"/>
    <property type="evidence" value="ECO:0007669"/>
    <property type="project" value="InterPro"/>
</dbReference>
<organism evidence="4 6">
    <name type="scientific">Cuscuta epithymum</name>
    <dbReference type="NCBI Taxonomy" id="186058"/>
    <lineage>
        <taxon>Eukaryota</taxon>
        <taxon>Viridiplantae</taxon>
        <taxon>Streptophyta</taxon>
        <taxon>Embryophyta</taxon>
        <taxon>Tracheophyta</taxon>
        <taxon>Spermatophyta</taxon>
        <taxon>Magnoliopsida</taxon>
        <taxon>eudicotyledons</taxon>
        <taxon>Gunneridae</taxon>
        <taxon>Pentapetalae</taxon>
        <taxon>asterids</taxon>
        <taxon>lamiids</taxon>
        <taxon>Solanales</taxon>
        <taxon>Convolvulaceae</taxon>
        <taxon>Cuscuteae</taxon>
        <taxon>Cuscuta</taxon>
        <taxon>Cuscuta subgen. Cuscuta</taxon>
    </lineage>
</organism>
<dbReference type="Gene3D" id="1.10.246.20">
    <property type="entry name" value="Coactivator CBP, KIX domain"/>
    <property type="match status" value="1"/>
</dbReference>
<proteinExistence type="predicted"/>
<name>A0AAV0E4D0_9ASTE</name>
<evidence type="ECO:0000313" key="5">
    <source>
        <dbReference type="EMBL" id="CAH9148564.1"/>
    </source>
</evidence>
<keyword evidence="6" id="KW-1185">Reference proteome</keyword>
<dbReference type="InterPro" id="IPR036546">
    <property type="entry name" value="MED15_KIX"/>
</dbReference>
<gene>
    <name evidence="4" type="ORF">CEPIT_LOCUS21637</name>
    <name evidence="5" type="ORF">CEPIT_LOCUS44609</name>
</gene>
<dbReference type="GO" id="GO:0005634">
    <property type="term" value="C:nucleus"/>
    <property type="evidence" value="ECO:0007669"/>
    <property type="project" value="UniProtKB-SubCell"/>
</dbReference>
<dbReference type="InterPro" id="IPR036529">
    <property type="entry name" value="KIX_dom_sf"/>
</dbReference>
<evidence type="ECO:0000259" key="3">
    <source>
        <dbReference type="Pfam" id="PF16987"/>
    </source>
</evidence>
<keyword evidence="2" id="KW-0539">Nucleus</keyword>
<evidence type="ECO:0000256" key="2">
    <source>
        <dbReference type="ARBA" id="ARBA00023242"/>
    </source>
</evidence>
<dbReference type="Proteomes" id="UP001152523">
    <property type="component" value="Unassembled WGS sequence"/>
</dbReference>
<dbReference type="InterPro" id="IPR044661">
    <property type="entry name" value="MED15a/b/c-like"/>
</dbReference>
<comment type="subcellular location">
    <subcellularLocation>
        <location evidence="1">Nucleus</location>
    </subcellularLocation>
</comment>
<dbReference type="Pfam" id="PF16987">
    <property type="entry name" value="KIX_2"/>
    <property type="match status" value="1"/>
</dbReference>
<feature type="domain" description="Mediator complex subunit 15 KIX" evidence="3">
    <location>
        <begin position="37"/>
        <end position="117"/>
    </location>
</feature>
<evidence type="ECO:0000313" key="4">
    <source>
        <dbReference type="EMBL" id="CAH9116865.1"/>
    </source>
</evidence>
<dbReference type="FunFam" id="1.10.246.20:FF:000003">
    <property type="entry name" value="Mediator of RNA polymerase II transcription subunit 15a"/>
    <property type="match status" value="1"/>
</dbReference>
<dbReference type="PANTHER" id="PTHR33137:SF4">
    <property type="entry name" value="MEDIATOR OF RNA POLYMERASE II TRANSCRIPTION SUBUNIT 15A-RELATED"/>
    <property type="match status" value="1"/>
</dbReference>
<dbReference type="SUPFAM" id="SSF47040">
    <property type="entry name" value="Kix domain of CBP (creb binding protein)"/>
    <property type="match status" value="1"/>
</dbReference>